<sequence>MVLLDKSGILTRDDDKTNVRFAFDVPAGTQALQIEFAYSPKTLTDPELEKQICETALKKYNGAVCYDEYKQYLPLKNLVTLSLDDPACYRGAAHRQDPRQIHTVGAAQSSYGFTNAPTQPGTWYLTLNVHCALCRIDYTVKISTKTETEVRA</sequence>
<name>A0A9D1MTU5_9FIRM</name>
<gene>
    <name evidence="1" type="ORF">IAD23_03635</name>
</gene>
<evidence type="ECO:0000313" key="2">
    <source>
        <dbReference type="Proteomes" id="UP000824125"/>
    </source>
</evidence>
<dbReference type="EMBL" id="DVNM01000020">
    <property type="protein sequence ID" value="HIU69026.1"/>
    <property type="molecule type" value="Genomic_DNA"/>
</dbReference>
<reference evidence="1" key="1">
    <citation type="submission" date="2020-10" db="EMBL/GenBank/DDBJ databases">
        <authorList>
            <person name="Gilroy R."/>
        </authorList>
    </citation>
    <scope>NUCLEOTIDE SEQUENCE</scope>
    <source>
        <strain evidence="1">CHK176-6737</strain>
    </source>
</reference>
<dbReference type="AlphaFoldDB" id="A0A9D1MTU5"/>
<evidence type="ECO:0000313" key="1">
    <source>
        <dbReference type="EMBL" id="HIU69026.1"/>
    </source>
</evidence>
<organism evidence="1 2">
    <name type="scientific">Candidatus Scybalenecus merdavium</name>
    <dbReference type="NCBI Taxonomy" id="2840939"/>
    <lineage>
        <taxon>Bacteria</taxon>
        <taxon>Bacillati</taxon>
        <taxon>Bacillota</taxon>
        <taxon>Clostridia</taxon>
        <taxon>Eubacteriales</taxon>
        <taxon>Oscillospiraceae</taxon>
        <taxon>Oscillospiraceae incertae sedis</taxon>
        <taxon>Candidatus Scybalenecus</taxon>
    </lineage>
</organism>
<dbReference type="Proteomes" id="UP000824125">
    <property type="component" value="Unassembled WGS sequence"/>
</dbReference>
<proteinExistence type="predicted"/>
<accession>A0A9D1MTU5</accession>
<comment type="caution">
    <text evidence="1">The sequence shown here is derived from an EMBL/GenBank/DDBJ whole genome shotgun (WGS) entry which is preliminary data.</text>
</comment>
<protein>
    <submittedName>
        <fullName evidence="1">Uncharacterized protein</fullName>
    </submittedName>
</protein>
<reference evidence="1" key="2">
    <citation type="journal article" date="2021" name="PeerJ">
        <title>Extensive microbial diversity within the chicken gut microbiome revealed by metagenomics and culture.</title>
        <authorList>
            <person name="Gilroy R."/>
            <person name="Ravi A."/>
            <person name="Getino M."/>
            <person name="Pursley I."/>
            <person name="Horton D.L."/>
            <person name="Alikhan N.F."/>
            <person name="Baker D."/>
            <person name="Gharbi K."/>
            <person name="Hall N."/>
            <person name="Watson M."/>
            <person name="Adriaenssens E.M."/>
            <person name="Foster-Nyarko E."/>
            <person name="Jarju S."/>
            <person name="Secka A."/>
            <person name="Antonio M."/>
            <person name="Oren A."/>
            <person name="Chaudhuri R.R."/>
            <person name="La Ragione R."/>
            <person name="Hildebrand F."/>
            <person name="Pallen M.J."/>
        </authorList>
    </citation>
    <scope>NUCLEOTIDE SEQUENCE</scope>
    <source>
        <strain evidence="1">CHK176-6737</strain>
    </source>
</reference>